<dbReference type="Pfam" id="PF00535">
    <property type="entry name" value="Glycos_transf_2"/>
    <property type="match status" value="1"/>
</dbReference>
<proteinExistence type="predicted"/>
<dbReference type="SUPFAM" id="SSF53448">
    <property type="entry name" value="Nucleotide-diphospho-sugar transferases"/>
    <property type="match status" value="1"/>
</dbReference>
<dbReference type="PANTHER" id="PTHR22916">
    <property type="entry name" value="GLYCOSYLTRANSFERASE"/>
    <property type="match status" value="1"/>
</dbReference>
<dbReference type="PANTHER" id="PTHR22916:SF3">
    <property type="entry name" value="UDP-GLCNAC:BETAGAL BETA-1,3-N-ACETYLGLUCOSAMINYLTRANSFERASE-LIKE PROTEIN 1"/>
    <property type="match status" value="1"/>
</dbReference>
<dbReference type="Gene3D" id="3.90.550.10">
    <property type="entry name" value="Spore Coat Polysaccharide Biosynthesis Protein SpsA, Chain A"/>
    <property type="match status" value="1"/>
</dbReference>
<comment type="caution">
    <text evidence="2">The sequence shown here is derived from an EMBL/GenBank/DDBJ whole genome shotgun (WGS) entry which is preliminary data.</text>
</comment>
<organism evidence="2 3">
    <name type="scientific">Flavobacterium fructosi</name>
    <dbReference type="NCBI Taxonomy" id="3230416"/>
    <lineage>
        <taxon>Bacteria</taxon>
        <taxon>Pseudomonadati</taxon>
        <taxon>Bacteroidota</taxon>
        <taxon>Flavobacteriia</taxon>
        <taxon>Flavobacteriales</taxon>
        <taxon>Flavobacteriaceae</taxon>
        <taxon>Flavobacterium</taxon>
    </lineage>
</organism>
<dbReference type="EMBL" id="JBHZQA010000001">
    <property type="protein sequence ID" value="MFE3846684.1"/>
    <property type="molecule type" value="Genomic_DNA"/>
</dbReference>
<dbReference type="CDD" id="cd00761">
    <property type="entry name" value="Glyco_tranf_GTA_type"/>
    <property type="match status" value="1"/>
</dbReference>
<evidence type="ECO:0000313" key="3">
    <source>
        <dbReference type="Proteomes" id="UP001600039"/>
    </source>
</evidence>
<gene>
    <name evidence="2" type="ORF">ACFX5D_01720</name>
</gene>
<keyword evidence="3" id="KW-1185">Reference proteome</keyword>
<name>A0ABW6HI41_9FLAO</name>
<accession>A0ABW6HI41</accession>
<dbReference type="Proteomes" id="UP001600039">
    <property type="component" value="Unassembled WGS sequence"/>
</dbReference>
<dbReference type="InterPro" id="IPR001173">
    <property type="entry name" value="Glyco_trans_2-like"/>
</dbReference>
<dbReference type="InterPro" id="IPR029044">
    <property type="entry name" value="Nucleotide-diphossugar_trans"/>
</dbReference>
<protein>
    <submittedName>
        <fullName evidence="2">Glycosyltransferase family 2 protein</fullName>
    </submittedName>
</protein>
<evidence type="ECO:0000259" key="1">
    <source>
        <dbReference type="Pfam" id="PF00535"/>
    </source>
</evidence>
<sequence length="317" mass="36933">MLKDPKISIIIPVYNREHLISYTLDSIIEQSFIDWECILVDDHSTDNSFAVMELYQKKDPRFKAYRRPNKLKKGANACRNFGFTKSIAPAIKWFDSDDIMLPDHLNIAYQTLIEKNLDFVVTDTINFDHDTSALLDKPYSFDRTKENITAENLAHIRIGWITNDFLGSRKIVDSVRFNENITDGDEYNFFIKVLQNEVKGAFIGQILTHRRIHTDCISFKNKQNNINYMSILTILKYQTANDLVVYNNKALIRWFLSGYMRISFDLALAQTDLPYKKEAFKLICKYHSVKKGSAFLVALFLGSHFKKGYNIMKYARK</sequence>
<evidence type="ECO:0000313" key="2">
    <source>
        <dbReference type="EMBL" id="MFE3846684.1"/>
    </source>
</evidence>
<reference evidence="2 3" key="1">
    <citation type="submission" date="2024-06" db="EMBL/GenBank/DDBJ databases">
        <title>Flavobacterium spp. isolated from glacier.</title>
        <authorList>
            <person name="Han D."/>
        </authorList>
    </citation>
    <scope>NUCLEOTIDE SEQUENCE [LARGE SCALE GENOMIC DNA]</scope>
    <source>
        <strain evidence="2 3">LB3P45</strain>
    </source>
</reference>
<dbReference type="RefSeq" id="WP_379856543.1">
    <property type="nucleotide sequence ID" value="NZ_JBHZQA010000001.1"/>
</dbReference>
<feature type="domain" description="Glycosyltransferase 2-like" evidence="1">
    <location>
        <begin position="8"/>
        <end position="131"/>
    </location>
</feature>